<dbReference type="InterPro" id="IPR015273">
    <property type="entry name" value="Cys-tRNA-synt_Ia_DALR"/>
</dbReference>
<evidence type="ECO:0000259" key="13">
    <source>
        <dbReference type="SMART" id="SM00840"/>
    </source>
</evidence>
<feature type="short sequence motif" description="'HIGH' region" evidence="12">
    <location>
        <begin position="30"/>
        <end position="40"/>
    </location>
</feature>
<dbReference type="GO" id="GO:0004817">
    <property type="term" value="F:cysteine-tRNA ligase activity"/>
    <property type="evidence" value="ECO:0007669"/>
    <property type="project" value="UniProtKB-UniRule"/>
</dbReference>
<dbReference type="Pfam" id="PF23493">
    <property type="entry name" value="CysS_C"/>
    <property type="match status" value="1"/>
</dbReference>
<dbReference type="GO" id="GO:0006423">
    <property type="term" value="P:cysteinyl-tRNA aminoacylation"/>
    <property type="evidence" value="ECO:0007669"/>
    <property type="project" value="UniProtKB-UniRule"/>
</dbReference>
<evidence type="ECO:0000313" key="15">
    <source>
        <dbReference type="Proteomes" id="UP000503004"/>
    </source>
</evidence>
<evidence type="ECO:0000256" key="9">
    <source>
        <dbReference type="ARBA" id="ARBA00022840"/>
    </source>
</evidence>
<comment type="subunit">
    <text evidence="3 12">Monomer.</text>
</comment>
<sequence length="482" mass="53589">MLKIYNSLTRRKEEFRPIEPGRVRMYVCGMTVYDYCHLGHARVMVVFDMVARYLRHLGLDVTYVRNITDIDDKIIKRAAENGESIGALTARFIEAMHEDERALGVLPPDHEPRATESIADIQAMIGTLIERGHAYVGSNGDVFYAVSSFGSYGRLSGKNLEELQAGGRVEVDAAKRDPLDFVLWKSAKPGEPSWESPWGPGRPGWHIECSAMSTRCLGAHFDIHGGGMDLQFPHHENEIAQSEGATGEHFVNYWMHNGFVRINEEKMSKSLGNFFTVREVLARYRPEVVRFFILNSHYRSPLNYSDENLDEAAAALSRLYTALRGLAPDLPLPLGEDRGEGFSLRFADAMHDDFNTPEAIAVLFDLAREINRHKAAEPAKAAALGATLKTLGGVLGLLQDEPDAWLKAGSIQLEAHAQSVATATGDSSWGKLTGAQIESLIQLRLEARKAKNWTEADRIRDELKAQGVILEDAAGGTTWRRE</sequence>
<evidence type="ECO:0000256" key="12">
    <source>
        <dbReference type="HAMAP-Rule" id="MF_00041"/>
    </source>
</evidence>
<comment type="catalytic activity">
    <reaction evidence="12">
        <text>tRNA(Cys) + L-cysteine + ATP = L-cysteinyl-tRNA(Cys) + AMP + diphosphate</text>
        <dbReference type="Rhea" id="RHEA:17773"/>
        <dbReference type="Rhea" id="RHEA-COMP:9661"/>
        <dbReference type="Rhea" id="RHEA-COMP:9679"/>
        <dbReference type="ChEBI" id="CHEBI:30616"/>
        <dbReference type="ChEBI" id="CHEBI:33019"/>
        <dbReference type="ChEBI" id="CHEBI:35235"/>
        <dbReference type="ChEBI" id="CHEBI:78442"/>
        <dbReference type="ChEBI" id="CHEBI:78517"/>
        <dbReference type="ChEBI" id="CHEBI:456215"/>
        <dbReference type="EC" id="6.1.1.16"/>
    </reaction>
</comment>
<keyword evidence="6 12" id="KW-0479">Metal-binding</keyword>
<dbReference type="SMART" id="SM00840">
    <property type="entry name" value="DALR_2"/>
    <property type="match status" value="1"/>
</dbReference>
<proteinExistence type="inferred from homology"/>
<feature type="domain" description="Cysteinyl-tRNA synthetase class Ia DALR" evidence="13">
    <location>
        <begin position="345"/>
        <end position="406"/>
    </location>
</feature>
<gene>
    <name evidence="12" type="primary">cysS</name>
    <name evidence="14" type="ORF">GNH96_13765</name>
</gene>
<evidence type="ECO:0000313" key="14">
    <source>
        <dbReference type="EMBL" id="QJD30920.1"/>
    </source>
</evidence>
<feature type="binding site" evidence="12">
    <location>
        <position position="234"/>
    </location>
    <ligand>
        <name>Zn(2+)</name>
        <dbReference type="ChEBI" id="CHEBI:29105"/>
    </ligand>
</feature>
<dbReference type="KEGG" id="metu:GNH96_13765"/>
<comment type="similarity">
    <text evidence="2 12">Belongs to the class-I aminoacyl-tRNA synthetase family.</text>
</comment>
<keyword evidence="11 12" id="KW-0030">Aminoacyl-tRNA synthetase</keyword>
<feature type="binding site" evidence="12">
    <location>
        <position position="238"/>
    </location>
    <ligand>
        <name>Zn(2+)</name>
        <dbReference type="ChEBI" id="CHEBI:29105"/>
    </ligand>
</feature>
<name>A0A858QAQ4_9GAMM</name>
<keyword evidence="15" id="KW-1185">Reference proteome</keyword>
<dbReference type="PANTHER" id="PTHR10890:SF3">
    <property type="entry name" value="CYSTEINE--TRNA LIGASE, CYTOPLASMIC"/>
    <property type="match status" value="1"/>
</dbReference>
<dbReference type="AlphaFoldDB" id="A0A858QAQ4"/>
<feature type="binding site" evidence="12">
    <location>
        <position position="209"/>
    </location>
    <ligand>
        <name>Zn(2+)</name>
        <dbReference type="ChEBI" id="CHEBI:29105"/>
    </ligand>
</feature>
<dbReference type="InterPro" id="IPR056411">
    <property type="entry name" value="CysS_C"/>
</dbReference>
<dbReference type="NCBIfam" id="TIGR00435">
    <property type="entry name" value="cysS"/>
    <property type="match status" value="1"/>
</dbReference>
<dbReference type="RefSeq" id="WP_169604194.1">
    <property type="nucleotide sequence ID" value="NZ_CP046565.1"/>
</dbReference>
<keyword evidence="4 12" id="KW-0963">Cytoplasm</keyword>
<protein>
    <recommendedName>
        <fullName evidence="12">Cysteine--tRNA ligase</fullName>
        <ecNumber evidence="12">6.1.1.16</ecNumber>
    </recommendedName>
    <alternativeName>
        <fullName evidence="12">Cysteinyl-tRNA synthetase</fullName>
        <shortName evidence="12">CysRS</shortName>
    </alternativeName>
</protein>
<dbReference type="GO" id="GO:0005524">
    <property type="term" value="F:ATP binding"/>
    <property type="evidence" value="ECO:0007669"/>
    <property type="project" value="UniProtKB-UniRule"/>
</dbReference>
<dbReference type="InterPro" id="IPR015803">
    <property type="entry name" value="Cys-tRNA-ligase"/>
</dbReference>
<dbReference type="Gene3D" id="1.20.120.1910">
    <property type="entry name" value="Cysteine-tRNA ligase, C-terminal anti-codon recognition domain"/>
    <property type="match status" value="1"/>
</dbReference>
<dbReference type="SUPFAM" id="SSF47323">
    <property type="entry name" value="Anticodon-binding domain of a subclass of class I aminoacyl-tRNA synthetases"/>
    <property type="match status" value="1"/>
</dbReference>
<dbReference type="InterPro" id="IPR024909">
    <property type="entry name" value="Cys-tRNA/MSH_ligase"/>
</dbReference>
<feature type="binding site" evidence="12">
    <location>
        <position position="269"/>
    </location>
    <ligand>
        <name>ATP</name>
        <dbReference type="ChEBI" id="CHEBI:30616"/>
    </ligand>
</feature>
<dbReference type="InterPro" id="IPR009080">
    <property type="entry name" value="tRNAsynth_Ia_anticodon-bd"/>
</dbReference>
<evidence type="ECO:0000256" key="2">
    <source>
        <dbReference type="ARBA" id="ARBA00005594"/>
    </source>
</evidence>
<keyword evidence="7 12" id="KW-0547">Nucleotide-binding</keyword>
<evidence type="ECO:0000256" key="10">
    <source>
        <dbReference type="ARBA" id="ARBA00022917"/>
    </source>
</evidence>
<feature type="binding site" evidence="12">
    <location>
        <position position="28"/>
    </location>
    <ligand>
        <name>Zn(2+)</name>
        <dbReference type="ChEBI" id="CHEBI:29105"/>
    </ligand>
</feature>
<comment type="cofactor">
    <cofactor evidence="12">
        <name>Zn(2+)</name>
        <dbReference type="ChEBI" id="CHEBI:29105"/>
    </cofactor>
    <text evidence="12">Binds 1 zinc ion per subunit.</text>
</comment>
<dbReference type="CDD" id="cd07963">
    <property type="entry name" value="Anticodon_Ia_Cys"/>
    <property type="match status" value="1"/>
</dbReference>
<evidence type="ECO:0000256" key="11">
    <source>
        <dbReference type="ARBA" id="ARBA00023146"/>
    </source>
</evidence>
<dbReference type="PANTHER" id="PTHR10890">
    <property type="entry name" value="CYSTEINYL-TRNA SYNTHETASE"/>
    <property type="match status" value="1"/>
</dbReference>
<dbReference type="InterPro" id="IPR014729">
    <property type="entry name" value="Rossmann-like_a/b/a_fold"/>
</dbReference>
<dbReference type="HAMAP" id="MF_00041">
    <property type="entry name" value="Cys_tRNA_synth"/>
    <property type="match status" value="1"/>
</dbReference>
<dbReference type="EC" id="6.1.1.16" evidence="12"/>
<accession>A0A858QAQ4</accession>
<dbReference type="Pfam" id="PF09190">
    <property type="entry name" value="DALR_2"/>
    <property type="match status" value="1"/>
</dbReference>
<comment type="subcellular location">
    <subcellularLocation>
        <location evidence="1 12">Cytoplasm</location>
    </subcellularLocation>
</comment>
<evidence type="ECO:0000256" key="3">
    <source>
        <dbReference type="ARBA" id="ARBA00011245"/>
    </source>
</evidence>
<evidence type="ECO:0000256" key="8">
    <source>
        <dbReference type="ARBA" id="ARBA00022833"/>
    </source>
</evidence>
<organism evidence="14 15">
    <name type="scientific">Methylococcus geothermalis</name>
    <dbReference type="NCBI Taxonomy" id="2681310"/>
    <lineage>
        <taxon>Bacteria</taxon>
        <taxon>Pseudomonadati</taxon>
        <taxon>Pseudomonadota</taxon>
        <taxon>Gammaproteobacteria</taxon>
        <taxon>Methylococcales</taxon>
        <taxon>Methylococcaceae</taxon>
        <taxon>Methylococcus</taxon>
    </lineage>
</organism>
<dbReference type="Proteomes" id="UP000503004">
    <property type="component" value="Chromosome"/>
</dbReference>
<keyword evidence="9 12" id="KW-0067">ATP-binding</keyword>
<dbReference type="InterPro" id="IPR032678">
    <property type="entry name" value="tRNA-synt_1_cat_dom"/>
</dbReference>
<keyword evidence="5 12" id="KW-0436">Ligase</keyword>
<dbReference type="Gene3D" id="3.40.50.620">
    <property type="entry name" value="HUPs"/>
    <property type="match status" value="1"/>
</dbReference>
<reference evidence="15" key="1">
    <citation type="submission" date="2019-12" db="EMBL/GenBank/DDBJ databases">
        <authorList>
            <person name="Awala S.I."/>
            <person name="Rhee S.K."/>
        </authorList>
    </citation>
    <scope>NUCLEOTIDE SEQUENCE [LARGE SCALE GENOMIC DNA]</scope>
    <source>
        <strain evidence="15">IM1</strain>
    </source>
</reference>
<dbReference type="GO" id="GO:0008270">
    <property type="term" value="F:zinc ion binding"/>
    <property type="evidence" value="ECO:0007669"/>
    <property type="project" value="UniProtKB-UniRule"/>
</dbReference>
<dbReference type="CDD" id="cd00672">
    <property type="entry name" value="CysRS_core"/>
    <property type="match status" value="1"/>
</dbReference>
<evidence type="ECO:0000256" key="6">
    <source>
        <dbReference type="ARBA" id="ARBA00022723"/>
    </source>
</evidence>
<dbReference type="PRINTS" id="PR00983">
    <property type="entry name" value="TRNASYNTHCYS"/>
</dbReference>
<dbReference type="GO" id="GO:0005829">
    <property type="term" value="C:cytosol"/>
    <property type="evidence" value="ECO:0007669"/>
    <property type="project" value="TreeGrafter"/>
</dbReference>
<dbReference type="EMBL" id="CP046565">
    <property type="protein sequence ID" value="QJD30920.1"/>
    <property type="molecule type" value="Genomic_DNA"/>
</dbReference>
<keyword evidence="8 12" id="KW-0862">Zinc</keyword>
<evidence type="ECO:0000256" key="4">
    <source>
        <dbReference type="ARBA" id="ARBA00022490"/>
    </source>
</evidence>
<dbReference type="FunFam" id="3.40.50.620:FF:000009">
    <property type="entry name" value="Cysteine--tRNA ligase"/>
    <property type="match status" value="1"/>
</dbReference>
<dbReference type="SUPFAM" id="SSF52374">
    <property type="entry name" value="Nucleotidylyl transferase"/>
    <property type="match status" value="1"/>
</dbReference>
<evidence type="ECO:0000256" key="1">
    <source>
        <dbReference type="ARBA" id="ARBA00004496"/>
    </source>
</evidence>
<feature type="short sequence motif" description="'KMSKS' region" evidence="12">
    <location>
        <begin position="266"/>
        <end position="270"/>
    </location>
</feature>
<keyword evidence="10 12" id="KW-0648">Protein biosynthesis</keyword>
<evidence type="ECO:0000256" key="7">
    <source>
        <dbReference type="ARBA" id="ARBA00022741"/>
    </source>
</evidence>
<dbReference type="Pfam" id="PF01406">
    <property type="entry name" value="tRNA-synt_1e"/>
    <property type="match status" value="1"/>
</dbReference>
<evidence type="ECO:0000256" key="5">
    <source>
        <dbReference type="ARBA" id="ARBA00022598"/>
    </source>
</evidence>